<evidence type="ECO:0000313" key="1">
    <source>
        <dbReference type="EMBL" id="BAQ02031.1"/>
    </source>
</evidence>
<organism evidence="1">
    <name type="scientific">Escherichia coli</name>
    <dbReference type="NCBI Taxonomy" id="562"/>
    <lineage>
        <taxon>Bacteria</taxon>
        <taxon>Pseudomonadati</taxon>
        <taxon>Pseudomonadota</taxon>
        <taxon>Gammaproteobacteria</taxon>
        <taxon>Enterobacterales</taxon>
        <taxon>Enterobacteriaceae</taxon>
        <taxon>Escherichia</taxon>
    </lineage>
</organism>
<dbReference type="AlphaFoldDB" id="A0A0A8J752"/>
<accession>A0A0A8J752</accession>
<reference evidence="1" key="1">
    <citation type="journal article" date="2014" name="DNA Res.">
        <title>A complete view of the genetic diversity of the Escherichia coli O-antigen biosynthesis gene cluster.</title>
        <authorList>
            <person name="Iguchi A."/>
            <person name="Iyoda S."/>
            <person name="Kikuchi T."/>
            <person name="Ogura Y."/>
            <person name="Katsura K."/>
            <person name="Ohnishi M."/>
            <person name="Hayashi T."/>
            <person name="Thomson N.R."/>
        </authorList>
    </citation>
    <scope>NUCLEOTIDE SEQUENCE</scope>
    <source>
        <strain evidence="1">99-4473</strain>
    </source>
</reference>
<name>A0A0A8J752_ECOLX</name>
<sequence length="447" mass="51734">MPIAVYFIEFAYVMIVLLFILYYNSRNMPFIEGLFLILIICSPYSISIIPFRQDMYEIYGIYSNNGILNIVNFYKIAGLSILDMMALLIIVININTVMKIPSFFIMFYFLVGCFSIIGYSISSYLFWSPELDNIFNILSVFKSIIYIISVYCAIDRICKHIGFDKFIKFLANLILCYCIINALILCFLPDWYTWVKYSFNYLFLDQTDQFLVFLYCLLAVWGPLSGIHRYKIYALILCIMLLLSGGKGGVYSLVILAMAWLYKNSNINSAILSICFFLIMILSWMLSYYIGFNVFDLSIYTRYFQVNQLFLNYMNNILTIFFGIGPSKAYFFYSEPAILDPGAYTSSELNSSFKIGFQMPYLTWIKNFGLSGLILLYLSLNYVVKTARHSKSNEAYFSGIVYALGLYFLLVGFMDFPSFGLKTIIPISLYIYIVKMNATNIHCEGRK</sequence>
<dbReference type="EMBL" id="AB812080">
    <property type="protein sequence ID" value="BAQ02031.1"/>
    <property type="molecule type" value="Genomic_DNA"/>
</dbReference>
<dbReference type="RefSeq" id="WP_032318847.1">
    <property type="nucleotide sequence ID" value="NZ_CAXVGV010000012.1"/>
</dbReference>
<gene>
    <name evidence="1" type="primary">wzy</name>
</gene>
<protein>
    <submittedName>
        <fullName evidence="1">O-antigen polymerase</fullName>
    </submittedName>
</protein>
<proteinExistence type="predicted"/>